<accession>A0AAE0PMA7</accession>
<feature type="region of interest" description="Disordered" evidence="1">
    <location>
        <begin position="342"/>
        <end position="364"/>
    </location>
</feature>
<reference evidence="2" key="1">
    <citation type="journal article" date="2023" name="Mol. Phylogenet. Evol.">
        <title>Genome-scale phylogeny and comparative genomics of the fungal order Sordariales.</title>
        <authorList>
            <person name="Hensen N."/>
            <person name="Bonometti L."/>
            <person name="Westerberg I."/>
            <person name="Brannstrom I.O."/>
            <person name="Guillou S."/>
            <person name="Cros-Aarteil S."/>
            <person name="Calhoun S."/>
            <person name="Haridas S."/>
            <person name="Kuo A."/>
            <person name="Mondo S."/>
            <person name="Pangilinan J."/>
            <person name="Riley R."/>
            <person name="LaButti K."/>
            <person name="Andreopoulos B."/>
            <person name="Lipzen A."/>
            <person name="Chen C."/>
            <person name="Yan M."/>
            <person name="Daum C."/>
            <person name="Ng V."/>
            <person name="Clum A."/>
            <person name="Steindorff A."/>
            <person name="Ohm R.A."/>
            <person name="Martin F."/>
            <person name="Silar P."/>
            <person name="Natvig D.O."/>
            <person name="Lalanne C."/>
            <person name="Gautier V."/>
            <person name="Ament-Velasquez S.L."/>
            <person name="Kruys A."/>
            <person name="Hutchinson M.I."/>
            <person name="Powell A.J."/>
            <person name="Barry K."/>
            <person name="Miller A.N."/>
            <person name="Grigoriev I.V."/>
            <person name="Debuchy R."/>
            <person name="Gladieux P."/>
            <person name="Hiltunen Thoren M."/>
            <person name="Johannesson H."/>
        </authorList>
    </citation>
    <scope>NUCLEOTIDE SEQUENCE</scope>
    <source>
        <strain evidence="2">FGSC 1904</strain>
    </source>
</reference>
<dbReference type="Proteomes" id="UP001281003">
    <property type="component" value="Unassembled WGS sequence"/>
</dbReference>
<proteinExistence type="predicted"/>
<comment type="caution">
    <text evidence="2">The sequence shown here is derived from an EMBL/GenBank/DDBJ whole genome shotgun (WGS) entry which is preliminary data.</text>
</comment>
<sequence length="442" mass="46561">MTDNQQQQQQQKPIYVATYGTDPKMAKAVSEKLLPDIEVVHASLSLPTALAELPPLFSGDTSTPPSSSIGTNTSLPPSSRHVPTALLLGGSNLTDEEYDRIVAAIKEAVPGAEGSGSPVQFVRIGKRDVLAAGGVAGGAGAILGGPNPETVAKGWDERGGCGGIGGRQQQRFGGEGNDACGGPVRNDLGKNGVKDKNGNGNRKRFWNRSNPADTDSGIALPDSSSSSSSSSSCSSPDNHRQAHATNNDSLGTAITTGHSFSFAGTTGWRYISLSDDDHLHVHDHLHAHQHAPHSHTRMLDADGRDENVGLLHRGIRFRGKRDNGKKKGKKVVMFASGTIPGAEDDDDDDVDGKKKAGVRGSGKNGKCRKGGWLETLMVHGFGSIAHLYVPCVDFTTIDERDVLGTGNKGEEVVVMSRQHGGAQTHIVIIDEDGVEGIALRDL</sequence>
<protein>
    <submittedName>
        <fullName evidence="2">Uncharacterized protein</fullName>
    </submittedName>
</protein>
<name>A0AAE0PMA7_SORBR</name>
<feature type="region of interest" description="Disordered" evidence="1">
    <location>
        <begin position="56"/>
        <end position="78"/>
    </location>
</feature>
<reference evidence="2" key="2">
    <citation type="submission" date="2023-07" db="EMBL/GenBank/DDBJ databases">
        <authorList>
            <consortium name="Lawrence Berkeley National Laboratory"/>
            <person name="Haridas S."/>
            <person name="Hensen N."/>
            <person name="Bonometti L."/>
            <person name="Westerberg I."/>
            <person name="Brannstrom I.O."/>
            <person name="Guillou S."/>
            <person name="Cros-Aarteil S."/>
            <person name="Calhoun S."/>
            <person name="Kuo A."/>
            <person name="Mondo S."/>
            <person name="Pangilinan J."/>
            <person name="Riley R."/>
            <person name="LaButti K."/>
            <person name="Andreopoulos B."/>
            <person name="Lipzen A."/>
            <person name="Chen C."/>
            <person name="Yanf M."/>
            <person name="Daum C."/>
            <person name="Ng V."/>
            <person name="Clum A."/>
            <person name="Steindorff A."/>
            <person name="Ohm R."/>
            <person name="Martin F."/>
            <person name="Silar P."/>
            <person name="Natvig D."/>
            <person name="Lalanne C."/>
            <person name="Gautier V."/>
            <person name="Ament-velasquez S.L."/>
            <person name="Kruys A."/>
            <person name="Hutchinson M.I."/>
            <person name="Powell A.J."/>
            <person name="Barry K."/>
            <person name="Miller A.N."/>
            <person name="Grigoriev I.V."/>
            <person name="Debuchy R."/>
            <person name="Gladieux P."/>
            <person name="Thoren M.H."/>
            <person name="Johannesson H."/>
        </authorList>
    </citation>
    <scope>NUCLEOTIDE SEQUENCE</scope>
    <source>
        <strain evidence="2">FGSC 1904</strain>
    </source>
</reference>
<gene>
    <name evidence="2" type="ORF">B0T20DRAFT_485119</name>
</gene>
<feature type="compositionally biased region" description="Low complexity" evidence="1">
    <location>
        <begin position="223"/>
        <end position="235"/>
    </location>
</feature>
<dbReference type="AlphaFoldDB" id="A0AAE0PMA7"/>
<evidence type="ECO:0000256" key="1">
    <source>
        <dbReference type="SAM" id="MobiDB-lite"/>
    </source>
</evidence>
<feature type="non-terminal residue" evidence="2">
    <location>
        <position position="1"/>
    </location>
</feature>
<evidence type="ECO:0000313" key="2">
    <source>
        <dbReference type="EMBL" id="KAK3402514.1"/>
    </source>
</evidence>
<dbReference type="EMBL" id="JAUTDP010000001">
    <property type="protein sequence ID" value="KAK3402514.1"/>
    <property type="molecule type" value="Genomic_DNA"/>
</dbReference>
<organism evidence="2 3">
    <name type="scientific">Sordaria brevicollis</name>
    <dbReference type="NCBI Taxonomy" id="83679"/>
    <lineage>
        <taxon>Eukaryota</taxon>
        <taxon>Fungi</taxon>
        <taxon>Dikarya</taxon>
        <taxon>Ascomycota</taxon>
        <taxon>Pezizomycotina</taxon>
        <taxon>Sordariomycetes</taxon>
        <taxon>Sordariomycetidae</taxon>
        <taxon>Sordariales</taxon>
        <taxon>Sordariaceae</taxon>
        <taxon>Sordaria</taxon>
    </lineage>
</organism>
<evidence type="ECO:0000313" key="3">
    <source>
        <dbReference type="Proteomes" id="UP001281003"/>
    </source>
</evidence>
<feature type="compositionally biased region" description="Polar residues" evidence="1">
    <location>
        <begin position="59"/>
        <end position="77"/>
    </location>
</feature>
<keyword evidence="3" id="KW-1185">Reference proteome</keyword>
<feature type="region of interest" description="Disordered" evidence="1">
    <location>
        <begin position="148"/>
        <end position="250"/>
    </location>
</feature>